<organism evidence="2">
    <name type="scientific">Schlesneria paludicola</name>
    <dbReference type="NCBI Taxonomy" id="360056"/>
    <lineage>
        <taxon>Bacteria</taxon>
        <taxon>Pseudomonadati</taxon>
        <taxon>Planctomycetota</taxon>
        <taxon>Planctomycetia</taxon>
        <taxon>Planctomycetales</taxon>
        <taxon>Planctomycetaceae</taxon>
        <taxon>Schlesneria</taxon>
    </lineage>
</organism>
<dbReference type="AlphaFoldDB" id="A0A7C2NX81"/>
<evidence type="ECO:0000313" key="2">
    <source>
        <dbReference type="EMBL" id="HEN15471.1"/>
    </source>
</evidence>
<dbReference type="InterPro" id="IPR029063">
    <property type="entry name" value="SAM-dependent_MTases_sf"/>
</dbReference>
<dbReference type="Gene3D" id="3.40.50.150">
    <property type="entry name" value="Vaccinia Virus protein VP39"/>
    <property type="match status" value="1"/>
</dbReference>
<accession>A0A7C2NX81</accession>
<feature type="domain" description="Methyltransferase" evidence="1">
    <location>
        <begin position="155"/>
        <end position="290"/>
    </location>
</feature>
<dbReference type="GO" id="GO:0005737">
    <property type="term" value="C:cytoplasm"/>
    <property type="evidence" value="ECO:0007669"/>
    <property type="project" value="TreeGrafter"/>
</dbReference>
<dbReference type="EMBL" id="DSOK01000244">
    <property type="protein sequence ID" value="HEN15471.1"/>
    <property type="molecule type" value="Genomic_DNA"/>
</dbReference>
<dbReference type="SUPFAM" id="SSF53335">
    <property type="entry name" value="S-adenosyl-L-methionine-dependent methyltransferases"/>
    <property type="match status" value="1"/>
</dbReference>
<dbReference type="Pfam" id="PF13679">
    <property type="entry name" value="Methyltransf_32"/>
    <property type="match status" value="1"/>
</dbReference>
<protein>
    <submittedName>
        <fullName evidence="2">SAM-dependent methyltransferase</fullName>
    </submittedName>
</protein>
<evidence type="ECO:0000259" key="1">
    <source>
        <dbReference type="Pfam" id="PF13679"/>
    </source>
</evidence>
<keyword evidence="2" id="KW-0808">Transferase</keyword>
<gene>
    <name evidence="2" type="ORF">ENQ76_08400</name>
</gene>
<sequence>MTASAWNEILARHLHERQLVQLVLSRPVQLSAVPKVTVRPVDLGGERRYQWAFRRGPQEFHENLSTDELLERIAAQFGLKFADLHWFAADGDYTARQKPGGRVQLRRKPPTKAALPVVAHNQPRQHIVPEGVPCPFLIEIGVMSADGRVKPTMSHKFRQINRYLEFVEDILPELPSAGTIHVVDFGCGKSYLTFALHHLLTVVHARDVRIVGLDLKGDVVAHCQQIADRLGCRGLSFREGDIATCVPTGPVHLAVSLHACDTATDDALAAAIGWSCDVILAVPCCQHELMHTLPSTTLPGLTGYGLLKERFAALATDALRARYLECSGYRTQVVEFIDLEHTPKNVLLRAVKRPASSAEDDQRRREEYETLKHDLGVTAWHLDK</sequence>
<comment type="caution">
    <text evidence="2">The sequence shown here is derived from an EMBL/GenBank/DDBJ whole genome shotgun (WGS) entry which is preliminary data.</text>
</comment>
<dbReference type="GO" id="GO:0032259">
    <property type="term" value="P:methylation"/>
    <property type="evidence" value="ECO:0007669"/>
    <property type="project" value="UniProtKB-KW"/>
</dbReference>
<dbReference type="PANTHER" id="PTHR13369:SF3">
    <property type="entry name" value="METHYLTRANSFERASE DOMAIN-CONTAINING PROTEIN"/>
    <property type="match status" value="1"/>
</dbReference>
<dbReference type="GO" id="GO:0008168">
    <property type="term" value="F:methyltransferase activity"/>
    <property type="evidence" value="ECO:0007669"/>
    <property type="project" value="UniProtKB-KW"/>
</dbReference>
<dbReference type="InterPro" id="IPR025714">
    <property type="entry name" value="Methyltranfer_dom"/>
</dbReference>
<dbReference type="CDD" id="cd02440">
    <property type="entry name" value="AdoMet_MTases"/>
    <property type="match status" value="1"/>
</dbReference>
<keyword evidence="2" id="KW-0489">Methyltransferase</keyword>
<dbReference type="PANTHER" id="PTHR13369">
    <property type="match status" value="1"/>
</dbReference>
<reference evidence="2" key="1">
    <citation type="journal article" date="2020" name="mSystems">
        <title>Genome- and Community-Level Interaction Insights into Carbon Utilization and Element Cycling Functions of Hydrothermarchaeota in Hydrothermal Sediment.</title>
        <authorList>
            <person name="Zhou Z."/>
            <person name="Liu Y."/>
            <person name="Xu W."/>
            <person name="Pan J."/>
            <person name="Luo Z.H."/>
            <person name="Li M."/>
        </authorList>
    </citation>
    <scope>NUCLEOTIDE SEQUENCE [LARGE SCALE GENOMIC DNA]</scope>
    <source>
        <strain evidence="2">SpSt-339</strain>
    </source>
</reference>
<proteinExistence type="predicted"/>
<name>A0A7C2NX81_9PLAN</name>